<gene>
    <name evidence="4" type="ORF">BJ508DRAFT_350035</name>
</gene>
<feature type="compositionally biased region" description="Polar residues" evidence="2">
    <location>
        <begin position="577"/>
        <end position="587"/>
    </location>
</feature>
<feature type="domain" description="Ty3 transposon capsid-like protein" evidence="3">
    <location>
        <begin position="370"/>
        <end position="487"/>
    </location>
</feature>
<dbReference type="SUPFAM" id="SSF57756">
    <property type="entry name" value="Retrovirus zinc finger-like domains"/>
    <property type="match status" value="1"/>
</dbReference>
<proteinExistence type="predicted"/>
<dbReference type="AlphaFoldDB" id="A0A3N4HVN4"/>
<keyword evidence="5" id="KW-1185">Reference proteome</keyword>
<feature type="compositionally biased region" description="Polar residues" evidence="2">
    <location>
        <begin position="34"/>
        <end position="45"/>
    </location>
</feature>
<evidence type="ECO:0000256" key="2">
    <source>
        <dbReference type="SAM" id="MobiDB-lite"/>
    </source>
</evidence>
<dbReference type="EMBL" id="ML119721">
    <property type="protein sequence ID" value="RPA77719.1"/>
    <property type="molecule type" value="Genomic_DNA"/>
</dbReference>
<feature type="region of interest" description="Disordered" evidence="2">
    <location>
        <begin position="269"/>
        <end position="295"/>
    </location>
</feature>
<feature type="coiled-coil region" evidence="1">
    <location>
        <begin position="220"/>
        <end position="268"/>
    </location>
</feature>
<keyword evidence="1" id="KW-0175">Coiled coil</keyword>
<protein>
    <recommendedName>
        <fullName evidence="3">Ty3 transposon capsid-like protein domain-containing protein</fullName>
    </recommendedName>
</protein>
<feature type="compositionally biased region" description="Polar residues" evidence="2">
    <location>
        <begin position="138"/>
        <end position="153"/>
    </location>
</feature>
<dbReference type="InterPro" id="IPR036875">
    <property type="entry name" value="Znf_CCHC_sf"/>
</dbReference>
<name>A0A3N4HVN4_ASCIM</name>
<feature type="compositionally biased region" description="Polar residues" evidence="2">
    <location>
        <begin position="1"/>
        <end position="10"/>
    </location>
</feature>
<accession>A0A3N4HVN4</accession>
<evidence type="ECO:0000259" key="3">
    <source>
        <dbReference type="Pfam" id="PF19259"/>
    </source>
</evidence>
<feature type="region of interest" description="Disordered" evidence="2">
    <location>
        <begin position="555"/>
        <end position="610"/>
    </location>
</feature>
<dbReference type="Pfam" id="PF19259">
    <property type="entry name" value="Ty3_capsid"/>
    <property type="match status" value="1"/>
</dbReference>
<dbReference type="GO" id="GO:0008270">
    <property type="term" value="F:zinc ion binding"/>
    <property type="evidence" value="ECO:0007669"/>
    <property type="project" value="InterPro"/>
</dbReference>
<evidence type="ECO:0000313" key="5">
    <source>
        <dbReference type="Proteomes" id="UP000275078"/>
    </source>
</evidence>
<dbReference type="OrthoDB" id="3863715at2759"/>
<dbReference type="Proteomes" id="UP000275078">
    <property type="component" value="Unassembled WGS sequence"/>
</dbReference>
<organism evidence="4 5">
    <name type="scientific">Ascobolus immersus RN42</name>
    <dbReference type="NCBI Taxonomy" id="1160509"/>
    <lineage>
        <taxon>Eukaryota</taxon>
        <taxon>Fungi</taxon>
        <taxon>Dikarya</taxon>
        <taxon>Ascomycota</taxon>
        <taxon>Pezizomycotina</taxon>
        <taxon>Pezizomycetes</taxon>
        <taxon>Pezizales</taxon>
        <taxon>Ascobolaceae</taxon>
        <taxon>Ascobolus</taxon>
    </lineage>
</organism>
<reference evidence="4 5" key="1">
    <citation type="journal article" date="2018" name="Nat. Ecol. Evol.">
        <title>Pezizomycetes genomes reveal the molecular basis of ectomycorrhizal truffle lifestyle.</title>
        <authorList>
            <person name="Murat C."/>
            <person name="Payen T."/>
            <person name="Noel B."/>
            <person name="Kuo A."/>
            <person name="Morin E."/>
            <person name="Chen J."/>
            <person name="Kohler A."/>
            <person name="Krizsan K."/>
            <person name="Balestrini R."/>
            <person name="Da Silva C."/>
            <person name="Montanini B."/>
            <person name="Hainaut M."/>
            <person name="Levati E."/>
            <person name="Barry K.W."/>
            <person name="Belfiori B."/>
            <person name="Cichocki N."/>
            <person name="Clum A."/>
            <person name="Dockter R.B."/>
            <person name="Fauchery L."/>
            <person name="Guy J."/>
            <person name="Iotti M."/>
            <person name="Le Tacon F."/>
            <person name="Lindquist E.A."/>
            <person name="Lipzen A."/>
            <person name="Malagnac F."/>
            <person name="Mello A."/>
            <person name="Molinier V."/>
            <person name="Miyauchi S."/>
            <person name="Poulain J."/>
            <person name="Riccioni C."/>
            <person name="Rubini A."/>
            <person name="Sitrit Y."/>
            <person name="Splivallo R."/>
            <person name="Traeger S."/>
            <person name="Wang M."/>
            <person name="Zifcakova L."/>
            <person name="Wipf D."/>
            <person name="Zambonelli A."/>
            <person name="Paolocci F."/>
            <person name="Nowrousian M."/>
            <person name="Ottonello S."/>
            <person name="Baldrian P."/>
            <person name="Spatafora J.W."/>
            <person name="Henrissat B."/>
            <person name="Nagy L.G."/>
            <person name="Aury J.M."/>
            <person name="Wincker P."/>
            <person name="Grigoriev I.V."/>
            <person name="Bonfante P."/>
            <person name="Martin F.M."/>
        </authorList>
    </citation>
    <scope>NUCLEOTIDE SEQUENCE [LARGE SCALE GENOMIC DNA]</scope>
    <source>
        <strain evidence="4 5">RN42</strain>
    </source>
</reference>
<feature type="region of interest" description="Disordered" evidence="2">
    <location>
        <begin position="1"/>
        <end position="153"/>
    </location>
</feature>
<dbReference type="InterPro" id="IPR045358">
    <property type="entry name" value="Ty3_capsid"/>
</dbReference>
<sequence length="656" mass="73677">MSSRDNNTNNEAHDDSYPIPSEDLPFSPAALYTSFGNLNLHSSSPGALPPNDDEDYYENIYSNAWAPRQQRIQPSEYGPQTPGAYHGTSDNMDNDPSYEVTTPQVPAAPRGHITDHPDDDSDSSSSIETVTPRKRDPTASSPPLRTTGLTSSFYNHDAINSSTFRPPTNAARLNPFEQLQQALTTNNQTINQRLRELRTTHHLTSDDALDYLLDEVRWWARNAVEHQAKTQHQLQKAKQEIQAQEDQVRSAEEECADALRALQNLRNNRHQDREWMKPDPTPLKRPATPLGQQPSLFTTKPVYASPYGIPPQINPSSQAMFQPGYQPAGRYSSQAPTGLGITRTTTTRGSPAWKVDTIIPKSLRVPMAANPVPNFSGAGNIEQTYEFLRALEHHVRLLQDDFNDAQLIKYTMAYLLGGVQQWALDWKDHQIRSNNPPSWDQFFQDFKLQWLPENAHLHLTSKLEKLDMKAVKIDEFNHEFITTLNLLGIFNLYAIPESDQYYKLYLSKIRDPGILQAIQLYAFQQSMQPGGHNLALLMRYTAKLMNNKALAISSTTSNPAGGARYGSDKKGGGRRPATTTLHSTEVTSAPEAVQVNATQTTSGYRGGQQGPRQCYFCHETDHIFRFCPDKKEALALVREKKGKTSKQREDDGTGKE</sequence>
<evidence type="ECO:0000313" key="4">
    <source>
        <dbReference type="EMBL" id="RPA77719.1"/>
    </source>
</evidence>
<dbReference type="GO" id="GO:0003676">
    <property type="term" value="F:nucleic acid binding"/>
    <property type="evidence" value="ECO:0007669"/>
    <property type="project" value="InterPro"/>
</dbReference>
<evidence type="ECO:0000256" key="1">
    <source>
        <dbReference type="SAM" id="Coils"/>
    </source>
</evidence>